<reference evidence="1 2" key="1">
    <citation type="submission" date="2018-12" db="EMBL/GenBank/DDBJ databases">
        <title>Genome sequence from the cellulolytic species, Caldicellulosiruptor changbaiensis.</title>
        <authorList>
            <person name="Blumer-Schuette S.E."/>
            <person name="Mendoza C."/>
        </authorList>
    </citation>
    <scope>NUCLEOTIDE SEQUENCE [LARGE SCALE GENOMIC DNA]</scope>
    <source>
        <strain evidence="1 2">CBS-Z</strain>
    </source>
</reference>
<dbReference type="AlphaFoldDB" id="A0A3T0D842"/>
<accession>A0A3T0D842</accession>
<evidence type="ECO:0000313" key="1">
    <source>
        <dbReference type="EMBL" id="AZT90982.1"/>
    </source>
</evidence>
<keyword evidence="2" id="KW-1185">Reference proteome</keyword>
<evidence type="ECO:0000313" key="2">
    <source>
        <dbReference type="Proteomes" id="UP000282930"/>
    </source>
</evidence>
<protein>
    <recommendedName>
        <fullName evidence="3">DUF2953 domain-containing protein</fullName>
    </recommendedName>
</protein>
<proteinExistence type="predicted"/>
<gene>
    <name evidence="1" type="ORF">ELD05_10190</name>
</gene>
<dbReference type="RefSeq" id="WP_011916500.1">
    <property type="nucleotide sequence ID" value="NZ_CP034791.1"/>
</dbReference>
<dbReference type="KEGG" id="ccha:ELD05_10190"/>
<evidence type="ECO:0008006" key="3">
    <source>
        <dbReference type="Google" id="ProtNLM"/>
    </source>
</evidence>
<organism evidence="1 2">
    <name type="scientific">Caldicellulosiruptor changbaiensis</name>
    <dbReference type="NCBI Taxonomy" id="1222016"/>
    <lineage>
        <taxon>Bacteria</taxon>
        <taxon>Bacillati</taxon>
        <taxon>Bacillota</taxon>
        <taxon>Bacillota incertae sedis</taxon>
        <taxon>Caldicellulosiruptorales</taxon>
        <taxon>Caldicellulosiruptoraceae</taxon>
        <taxon>Caldicellulosiruptor</taxon>
    </lineage>
</organism>
<dbReference type="EMBL" id="CP034791">
    <property type="protein sequence ID" value="AZT90982.1"/>
    <property type="molecule type" value="Genomic_DNA"/>
</dbReference>
<dbReference type="Proteomes" id="UP000282930">
    <property type="component" value="Chromosome"/>
</dbReference>
<name>A0A3T0D842_9FIRM</name>
<sequence>MVLLTLILLTFVYLSFPKVFKIEVELKDFLVVNIKLKIIWFYVKIFHYEFPNKTDFRKVPPVKKKETKRVKLKASFKSFYKLFKIFLSVSIIKIEKIVTWVYCTDIFVLSILSGIIYSIWGILLSCGEKVKIDYKGFTEGNFADSYFKINLKLKIFPVKILINSKAIVKNLRGVLNYDTSN</sequence>